<dbReference type="SUPFAM" id="SSF53448">
    <property type="entry name" value="Nucleotide-diphospho-sugar transferases"/>
    <property type="match status" value="1"/>
</dbReference>
<keyword evidence="6" id="KW-0511">Multifunctional enzyme</keyword>
<dbReference type="InterPro" id="IPR038009">
    <property type="entry name" value="GlmU_C_LbH"/>
</dbReference>
<keyword evidence="5" id="KW-0677">Repeat</keyword>
<dbReference type="InterPro" id="IPR029044">
    <property type="entry name" value="Nucleotide-diphossugar_trans"/>
</dbReference>
<comment type="caution">
    <text evidence="11">The sequence shown here is derived from an EMBL/GenBank/DDBJ whole genome shotgun (WGS) entry which is preliminary data.</text>
</comment>
<dbReference type="Gene3D" id="2.160.10.10">
    <property type="entry name" value="Hexapeptide repeat proteins"/>
    <property type="match status" value="1"/>
</dbReference>
<evidence type="ECO:0000259" key="10">
    <source>
        <dbReference type="Pfam" id="PF25087"/>
    </source>
</evidence>
<dbReference type="InterPro" id="IPR001451">
    <property type="entry name" value="Hexapep"/>
</dbReference>
<dbReference type="InterPro" id="IPR018357">
    <property type="entry name" value="Hexapep_transf_CS"/>
</dbReference>
<evidence type="ECO:0000256" key="7">
    <source>
        <dbReference type="ARBA" id="ARBA00023315"/>
    </source>
</evidence>
<evidence type="ECO:0000256" key="8">
    <source>
        <dbReference type="ARBA" id="ARBA00048247"/>
    </source>
</evidence>
<dbReference type="PROSITE" id="PS00101">
    <property type="entry name" value="HEXAPEP_TRANSFERASES"/>
    <property type="match status" value="1"/>
</dbReference>
<keyword evidence="3 11" id="KW-0808">Transferase</keyword>
<evidence type="ECO:0000256" key="5">
    <source>
        <dbReference type="ARBA" id="ARBA00022737"/>
    </source>
</evidence>
<keyword evidence="4 11" id="KW-0548">Nucleotidyltransferase</keyword>
<evidence type="ECO:0000256" key="4">
    <source>
        <dbReference type="ARBA" id="ARBA00022695"/>
    </source>
</evidence>
<dbReference type="SUPFAM" id="SSF51161">
    <property type="entry name" value="Trimeric LpxA-like enzymes"/>
    <property type="match status" value="1"/>
</dbReference>
<dbReference type="Gene3D" id="3.90.550.10">
    <property type="entry name" value="Spore Coat Polysaccharide Biosynthesis Protein SpsA, Chain A"/>
    <property type="match status" value="1"/>
</dbReference>
<gene>
    <name evidence="11" type="ORF">CAXC1_330033</name>
</gene>
<dbReference type="Pfam" id="PF14602">
    <property type="entry name" value="Hexapep_2"/>
    <property type="match status" value="1"/>
</dbReference>
<comment type="similarity">
    <text evidence="1">In the C-terminal section; belongs to the transferase hexapeptide repeat family.</text>
</comment>
<dbReference type="InterPro" id="IPR011004">
    <property type="entry name" value="Trimer_LpxA-like_sf"/>
</dbReference>
<name>A0ABM9N8Q6_9RICK</name>
<comment type="catalytic activity">
    <reaction evidence="8">
        <text>alpha-D-glucosamine 1-phosphate + acetyl-CoA = N-acetyl-alpha-D-glucosamine 1-phosphate + CoA + H(+)</text>
        <dbReference type="Rhea" id="RHEA:13725"/>
        <dbReference type="ChEBI" id="CHEBI:15378"/>
        <dbReference type="ChEBI" id="CHEBI:57287"/>
        <dbReference type="ChEBI" id="CHEBI:57288"/>
        <dbReference type="ChEBI" id="CHEBI:57776"/>
        <dbReference type="ChEBI" id="CHEBI:58516"/>
        <dbReference type="EC" id="2.3.1.157"/>
    </reaction>
</comment>
<dbReference type="InterPro" id="IPR050065">
    <property type="entry name" value="GlmU-like"/>
</dbReference>
<evidence type="ECO:0000256" key="2">
    <source>
        <dbReference type="ARBA" id="ARBA00007947"/>
    </source>
</evidence>
<evidence type="ECO:0000313" key="11">
    <source>
        <dbReference type="EMBL" id="CAK8163273.1"/>
    </source>
</evidence>
<dbReference type="PANTHER" id="PTHR43584:SF8">
    <property type="entry name" value="N-ACETYLMURAMATE ALPHA-1-PHOSPHATE URIDYLYLTRANSFERASE"/>
    <property type="match status" value="1"/>
</dbReference>
<protein>
    <submittedName>
        <fullName evidence="11">UDP-N-acetylglucosamine pyrophosphorylase / Glucosamine-1-phosphate N-acetyltransferase</fullName>
        <ecNumber evidence="11">2.3.1.157</ecNumber>
        <ecNumber evidence="11">2.7.7.23</ecNumber>
    </submittedName>
</protein>
<sequence>MKSNRNNIAVIISNNQTNIQPNIHSAMLEVGQSPILCHIIQNISKTNIYKIIIVHDNQLSSNDKELICNHSILMEKKIKFVKVDFTSSSRKITSDIFNAVPENTSSILLIGASAPFIRAYSMHAALNALDTKHDFNVLMPSFVALGIKYSKLDQEIKNNIANDSDGFANNNDESLILHNTAVMAAHAKFLEKVMSDSIKREDEISVNNIIINAINNGATAIYVETLEEEILTITNKQKLLLAEHVFQKCIRNQMIEQGVKMIAPDTVFFTANTKVAANVIIHPYVIFEGRVVVKEGSEIKSFSHIAGAYLEENTTIGPFARIRPDSIIKQNAKIGNFVEIKQSAIMPKAKIPHMSYIGNAVVGAETNIGAGSITCNYNGFHKNDTIIGNNCFIGANTSLIAPVQIGDNATIAAGSVITKNVDENSLAISRCKQHTKKGKRYLGKIGKK</sequence>
<dbReference type="GO" id="GO:0019134">
    <property type="term" value="F:glucosamine-1-phosphate N-acetyltransferase activity"/>
    <property type="evidence" value="ECO:0007669"/>
    <property type="project" value="UniProtKB-EC"/>
</dbReference>
<evidence type="ECO:0000256" key="3">
    <source>
        <dbReference type="ARBA" id="ARBA00022679"/>
    </source>
</evidence>
<organism evidence="11 12">
    <name type="scientific">Candidatus Xenohaliotis californiensis</name>
    <dbReference type="NCBI Taxonomy" id="84677"/>
    <lineage>
        <taxon>Bacteria</taxon>
        <taxon>Pseudomonadati</taxon>
        <taxon>Pseudomonadota</taxon>
        <taxon>Alphaproteobacteria</taxon>
        <taxon>Rickettsiales</taxon>
        <taxon>Anaplasmataceae</taxon>
        <taxon>Candidatus Xenohaliotis</taxon>
    </lineage>
</organism>
<dbReference type="Proteomes" id="UP001314181">
    <property type="component" value="Unassembled WGS sequence"/>
</dbReference>
<dbReference type="EC" id="2.3.1.157" evidence="11"/>
<keyword evidence="7 11" id="KW-0012">Acyltransferase</keyword>
<reference evidence="11 12" key="1">
    <citation type="submission" date="2024-01" db="EMBL/GenBank/DDBJ databases">
        <authorList>
            <person name="Kunselman E."/>
        </authorList>
    </citation>
    <scope>NUCLEOTIDE SEQUENCE [LARGE SCALE GENOMIC DNA]</scope>
    <source>
        <strain evidence="11">2 abalone samples</strain>
    </source>
</reference>
<dbReference type="Pfam" id="PF25087">
    <property type="entry name" value="GMPPB_C"/>
    <property type="match status" value="1"/>
</dbReference>
<evidence type="ECO:0000256" key="1">
    <source>
        <dbReference type="ARBA" id="ARBA00007707"/>
    </source>
</evidence>
<keyword evidence="12" id="KW-1185">Reference proteome</keyword>
<comment type="catalytic activity">
    <reaction evidence="9">
        <text>N-acetyl-alpha-D-glucosamine 1-phosphate + UTP + H(+) = UDP-N-acetyl-alpha-D-glucosamine + diphosphate</text>
        <dbReference type="Rhea" id="RHEA:13509"/>
        <dbReference type="ChEBI" id="CHEBI:15378"/>
        <dbReference type="ChEBI" id="CHEBI:33019"/>
        <dbReference type="ChEBI" id="CHEBI:46398"/>
        <dbReference type="ChEBI" id="CHEBI:57705"/>
        <dbReference type="ChEBI" id="CHEBI:57776"/>
        <dbReference type="EC" id="2.7.7.23"/>
    </reaction>
</comment>
<dbReference type="RefSeq" id="WP_338364330.1">
    <property type="nucleotide sequence ID" value="NZ_CAWVOK010000026.1"/>
</dbReference>
<evidence type="ECO:0000313" key="12">
    <source>
        <dbReference type="Proteomes" id="UP001314181"/>
    </source>
</evidence>
<proteinExistence type="inferred from homology"/>
<dbReference type="EC" id="2.7.7.23" evidence="11"/>
<dbReference type="InterPro" id="IPR056729">
    <property type="entry name" value="GMPPB_C"/>
</dbReference>
<comment type="similarity">
    <text evidence="2">In the N-terminal section; belongs to the N-acetylglucosamine-1-phosphate uridyltransferase family.</text>
</comment>
<accession>A0ABM9N8Q6</accession>
<evidence type="ECO:0000256" key="6">
    <source>
        <dbReference type="ARBA" id="ARBA00023268"/>
    </source>
</evidence>
<dbReference type="EMBL" id="CAWVOK010000026">
    <property type="protein sequence ID" value="CAK8163273.1"/>
    <property type="molecule type" value="Genomic_DNA"/>
</dbReference>
<dbReference type="GO" id="GO:0003977">
    <property type="term" value="F:UDP-N-acetylglucosamine diphosphorylase activity"/>
    <property type="evidence" value="ECO:0007669"/>
    <property type="project" value="UniProtKB-EC"/>
</dbReference>
<evidence type="ECO:0000256" key="9">
    <source>
        <dbReference type="ARBA" id="ARBA00048493"/>
    </source>
</evidence>
<feature type="domain" description="Mannose-1-phosphate guanyltransferase C-terminal" evidence="10">
    <location>
        <begin position="309"/>
        <end position="371"/>
    </location>
</feature>
<dbReference type="PANTHER" id="PTHR43584">
    <property type="entry name" value="NUCLEOTIDYL TRANSFERASE"/>
    <property type="match status" value="1"/>
</dbReference>
<dbReference type="CDD" id="cd03353">
    <property type="entry name" value="LbH_GlmU_C"/>
    <property type="match status" value="1"/>
</dbReference>